<comment type="caution">
    <text evidence="2">The sequence shown here is derived from an EMBL/GenBank/DDBJ whole genome shotgun (WGS) entry which is preliminary data.</text>
</comment>
<feature type="non-terminal residue" evidence="2">
    <location>
        <position position="450"/>
    </location>
</feature>
<organism evidence="2 3">
    <name type="scientific">Candidatus Segetimicrobium genomatis</name>
    <dbReference type="NCBI Taxonomy" id="2569760"/>
    <lineage>
        <taxon>Bacteria</taxon>
        <taxon>Bacillati</taxon>
        <taxon>Candidatus Sysuimicrobiota</taxon>
        <taxon>Candidatus Sysuimicrobiia</taxon>
        <taxon>Candidatus Sysuimicrobiales</taxon>
        <taxon>Candidatus Segetimicrobiaceae</taxon>
        <taxon>Candidatus Segetimicrobium</taxon>
    </lineage>
</organism>
<evidence type="ECO:0000313" key="2">
    <source>
        <dbReference type="EMBL" id="TMJ06697.1"/>
    </source>
</evidence>
<proteinExistence type="inferred from homology"/>
<accession>A0A537LG68</accession>
<dbReference type="PANTHER" id="PTHR36842:SF1">
    <property type="entry name" value="PROTEIN TOLB"/>
    <property type="match status" value="1"/>
</dbReference>
<evidence type="ECO:0000256" key="1">
    <source>
        <dbReference type="ARBA" id="ARBA00009820"/>
    </source>
</evidence>
<dbReference type="EMBL" id="VBAL01000010">
    <property type="protein sequence ID" value="TMJ06697.1"/>
    <property type="molecule type" value="Genomic_DNA"/>
</dbReference>
<dbReference type="InterPro" id="IPR011042">
    <property type="entry name" value="6-blade_b-propeller_TolB-like"/>
</dbReference>
<dbReference type="Pfam" id="PF07676">
    <property type="entry name" value="PD40"/>
    <property type="match status" value="4"/>
</dbReference>
<name>A0A537LG68_9BACT</name>
<comment type="similarity">
    <text evidence="1">Belongs to the TolB family.</text>
</comment>
<evidence type="ECO:0008006" key="4">
    <source>
        <dbReference type="Google" id="ProtNLM"/>
    </source>
</evidence>
<reference evidence="2 3" key="1">
    <citation type="journal article" date="2019" name="Nat. Microbiol.">
        <title>Mediterranean grassland soil C-N compound turnover is dependent on rainfall and depth, and is mediated by genomically divergent microorganisms.</title>
        <authorList>
            <person name="Diamond S."/>
            <person name="Andeer P.F."/>
            <person name="Li Z."/>
            <person name="Crits-Christoph A."/>
            <person name="Burstein D."/>
            <person name="Anantharaman K."/>
            <person name="Lane K.R."/>
            <person name="Thomas B.C."/>
            <person name="Pan C."/>
            <person name="Northen T.R."/>
            <person name="Banfield J.F."/>
        </authorList>
    </citation>
    <scope>NUCLEOTIDE SEQUENCE [LARGE SCALE GENOMIC DNA]</scope>
    <source>
        <strain evidence="2">NP_4</strain>
    </source>
</reference>
<dbReference type="Gene3D" id="2.120.10.30">
    <property type="entry name" value="TolB, C-terminal domain"/>
    <property type="match status" value="2"/>
</dbReference>
<dbReference type="PANTHER" id="PTHR36842">
    <property type="entry name" value="PROTEIN TOLB HOMOLOG"/>
    <property type="match status" value="1"/>
</dbReference>
<gene>
    <name evidence="2" type="ORF">E6H01_01015</name>
</gene>
<protein>
    <recommendedName>
        <fullName evidence="4">S9 family peptidase</fullName>
    </recommendedName>
</protein>
<sequence>MSRLPTLMRGVAGALLATTIVFVASGLQWQTPGKIISASSGPSVSESPNSIPAEYPSYAPDGREVAFSTFWPGSQEVLAVSTVDGRLRWLLRQGAERGSATQSPVHPAWSPDGKWIAFATEIASGVRSNIWLVHPDGSGLTQLTRGPTHEDEPAWSPDGRQVAFTTTADLMYDRTDIWVINTDGSGLRRVTKSPQSWVTNLEKSAYHPSFSPDGNRIVFSQGSSPEAMGGCSSNNLVIINADGTGAAQQLTSGPAEPETSRVFDWYPSWSRQGILFTSRRCGSKNQIMLIQPNGTGLHAVAKVEGWEPTWSPDNTKFAFVRAGEYVYNVSGSGVYEFNFSTSAIRALVQIRGFSTDIDIMPGPSPKVISLRDTALIRVAILSRPDFDPAQQVDQTSITFGRTGDEHSLASCAAEKANLVCNFKTALTGFRPGDTQGILRVVAIHTYPDGG</sequence>
<dbReference type="AlphaFoldDB" id="A0A537LG68"/>
<evidence type="ECO:0000313" key="3">
    <source>
        <dbReference type="Proteomes" id="UP000319353"/>
    </source>
</evidence>
<dbReference type="Proteomes" id="UP000319353">
    <property type="component" value="Unassembled WGS sequence"/>
</dbReference>
<dbReference type="SUPFAM" id="SSF82171">
    <property type="entry name" value="DPP6 N-terminal domain-like"/>
    <property type="match status" value="1"/>
</dbReference>
<dbReference type="InterPro" id="IPR011659">
    <property type="entry name" value="WD40"/>
</dbReference>